<evidence type="ECO:0000259" key="7">
    <source>
        <dbReference type="Pfam" id="PF02837"/>
    </source>
</evidence>
<dbReference type="AlphaFoldDB" id="A0A7L5E2R5"/>
<keyword evidence="9" id="KW-1185">Reference proteome</keyword>
<dbReference type="InterPro" id="IPR036156">
    <property type="entry name" value="Beta-gal/glucu_dom_sf"/>
</dbReference>
<dbReference type="SUPFAM" id="SSF49303">
    <property type="entry name" value="beta-Galactosidase/glucuronidase domain"/>
    <property type="match status" value="1"/>
</dbReference>
<evidence type="ECO:0000256" key="3">
    <source>
        <dbReference type="ARBA" id="ARBA00023295"/>
    </source>
</evidence>
<evidence type="ECO:0000256" key="2">
    <source>
        <dbReference type="ARBA" id="ARBA00022801"/>
    </source>
</evidence>
<feature type="chain" id="PRO_5029505320" evidence="4">
    <location>
        <begin position="20"/>
        <end position="615"/>
    </location>
</feature>
<feature type="signal peptide" evidence="4">
    <location>
        <begin position="1"/>
        <end position="19"/>
    </location>
</feature>
<feature type="domain" description="Glycosyl hydrolases family 2 sugar binding" evidence="7">
    <location>
        <begin position="34"/>
        <end position="208"/>
    </location>
</feature>
<dbReference type="InterPro" id="IPR008979">
    <property type="entry name" value="Galactose-bd-like_sf"/>
</dbReference>
<dbReference type="InterPro" id="IPR051913">
    <property type="entry name" value="GH2_Domain-Containing"/>
</dbReference>
<gene>
    <name evidence="8" type="ORF">HH214_13700</name>
</gene>
<dbReference type="KEGG" id="mrob:HH214_13700"/>
<evidence type="ECO:0000313" key="8">
    <source>
        <dbReference type="EMBL" id="QJD96848.1"/>
    </source>
</evidence>
<dbReference type="GO" id="GO:0005975">
    <property type="term" value="P:carbohydrate metabolic process"/>
    <property type="evidence" value="ECO:0007669"/>
    <property type="project" value="InterPro"/>
</dbReference>
<dbReference type="Pfam" id="PF02836">
    <property type="entry name" value="Glyco_hydro_2_C"/>
    <property type="match status" value="1"/>
</dbReference>
<dbReference type="PANTHER" id="PTHR42732:SF1">
    <property type="entry name" value="BETA-MANNOSIDASE"/>
    <property type="match status" value="1"/>
</dbReference>
<organism evidence="8 9">
    <name type="scientific">Mucilaginibacter robiniae</name>
    <dbReference type="NCBI Taxonomy" id="2728022"/>
    <lineage>
        <taxon>Bacteria</taxon>
        <taxon>Pseudomonadati</taxon>
        <taxon>Bacteroidota</taxon>
        <taxon>Sphingobacteriia</taxon>
        <taxon>Sphingobacteriales</taxon>
        <taxon>Sphingobacteriaceae</taxon>
        <taxon>Mucilaginibacter</taxon>
    </lineage>
</organism>
<evidence type="ECO:0000313" key="9">
    <source>
        <dbReference type="Proteomes" id="UP000503278"/>
    </source>
</evidence>
<evidence type="ECO:0000259" key="6">
    <source>
        <dbReference type="Pfam" id="PF02836"/>
    </source>
</evidence>
<evidence type="ECO:0000256" key="1">
    <source>
        <dbReference type="ARBA" id="ARBA00007401"/>
    </source>
</evidence>
<dbReference type="InterPro" id="IPR006104">
    <property type="entry name" value="Glyco_hydro_2_N"/>
</dbReference>
<evidence type="ECO:0000259" key="5">
    <source>
        <dbReference type="Pfam" id="PF00703"/>
    </source>
</evidence>
<dbReference type="Proteomes" id="UP000503278">
    <property type="component" value="Chromosome"/>
</dbReference>
<keyword evidence="3" id="KW-0326">Glycosidase</keyword>
<dbReference type="InterPro" id="IPR006101">
    <property type="entry name" value="Glyco_hydro_2"/>
</dbReference>
<dbReference type="InterPro" id="IPR006103">
    <property type="entry name" value="Glyco_hydro_2_cat"/>
</dbReference>
<dbReference type="Gene3D" id="2.60.120.260">
    <property type="entry name" value="Galactose-binding domain-like"/>
    <property type="match status" value="1"/>
</dbReference>
<dbReference type="Gene3D" id="3.20.20.80">
    <property type="entry name" value="Glycosidases"/>
    <property type="match status" value="1"/>
</dbReference>
<dbReference type="InterPro" id="IPR017853">
    <property type="entry name" value="GH"/>
</dbReference>
<dbReference type="InterPro" id="IPR006102">
    <property type="entry name" value="Ig-like_GH2"/>
</dbReference>
<proteinExistence type="inferred from homology"/>
<dbReference type="SUPFAM" id="SSF51445">
    <property type="entry name" value="(Trans)glycosidases"/>
    <property type="match status" value="1"/>
</dbReference>
<keyword evidence="2" id="KW-0378">Hydrolase</keyword>
<dbReference type="Pfam" id="PF02837">
    <property type="entry name" value="Glyco_hydro_2_N"/>
    <property type="match status" value="1"/>
</dbReference>
<dbReference type="Pfam" id="PF00703">
    <property type="entry name" value="Glyco_hydro_2"/>
    <property type="match status" value="1"/>
</dbReference>
<dbReference type="SUPFAM" id="SSF49785">
    <property type="entry name" value="Galactose-binding domain-like"/>
    <property type="match status" value="1"/>
</dbReference>
<evidence type="ECO:0000256" key="4">
    <source>
        <dbReference type="SAM" id="SignalP"/>
    </source>
</evidence>
<feature type="domain" description="Glycoside hydrolase family 2 immunoglobulin-like beta-sandwich" evidence="5">
    <location>
        <begin position="263"/>
        <end position="307"/>
    </location>
</feature>
<reference evidence="8 9" key="1">
    <citation type="submission" date="2020-04" db="EMBL/GenBank/DDBJ databases">
        <title>Genome sequencing of novel species.</title>
        <authorList>
            <person name="Heo J."/>
            <person name="Kim S.-J."/>
            <person name="Kim J.-S."/>
            <person name="Hong S.-B."/>
            <person name="Kwon S.-W."/>
        </authorList>
    </citation>
    <scope>NUCLEOTIDE SEQUENCE [LARGE SCALE GENOMIC DNA]</scope>
    <source>
        <strain evidence="8 9">F39-2</strain>
    </source>
</reference>
<dbReference type="RefSeq" id="WP_169608535.1">
    <property type="nucleotide sequence ID" value="NZ_CP051682.1"/>
</dbReference>
<name>A0A7L5E2R5_9SPHI</name>
<dbReference type="EMBL" id="CP051682">
    <property type="protein sequence ID" value="QJD96848.1"/>
    <property type="molecule type" value="Genomic_DNA"/>
</dbReference>
<sequence length="615" mass="70460">MKKLILLLFIVTSLTRVYAQDSLITNIGSRKALSLNGSWQYIVDPYETGFYDYRYHELNEKNGDAYWNTDVPANKTDKKEHGYIAKYTLQVPGDWNHQKPEFVYYEGTVWYKKSFDFHPAESATRYFLYFGAVNYRADVYLNGKKMGMHKGGFTPFNFEVPVSLLKATGNFLVVKVDNKRYADEVPTLNTDWWNYGGITRDVKLVEVPQSFIQDYVIQLKKPLPGKAPAAMPEVTGWIRLNQAQSGGNITITIPELKLKKQVAVIGAITPVSFKLPKLQLWSPEHPKLYQVIVATSNDRVEDKIGFRTVEAYGKQVLLNGKPIFMRGISIHGEIPQEVRRAVGPEDAKQLLGQARELGCNMVRLAHYPHDEAMTRLADSLGILVWSEIPVYWTINFGSQEVLNKAKAQLKEMITRDHNRASIIIWSVGNETPVSQTRTDFMHSLITEAKRLDSTRMISAALEVNYSALKDINEVNDPLGQFVDLVAFNEYLGWYGGLPDKCRTTNWSTPYNKPLFISETGAGAKGGFHADSLTRFSEEFQEWYYKEQIAMLKRMPVNFVGLSPWVLNDFRSPKRNNPIYQEGWNRKGLYDDKGNKKKAFYIMQAYYNEMKKKTIK</sequence>
<dbReference type="GO" id="GO:0004553">
    <property type="term" value="F:hydrolase activity, hydrolyzing O-glycosyl compounds"/>
    <property type="evidence" value="ECO:0007669"/>
    <property type="project" value="InterPro"/>
</dbReference>
<comment type="similarity">
    <text evidence="1">Belongs to the glycosyl hydrolase 2 family.</text>
</comment>
<dbReference type="PRINTS" id="PR00132">
    <property type="entry name" value="GLHYDRLASE2"/>
</dbReference>
<feature type="domain" description="Glycoside hydrolase family 2 catalytic" evidence="6">
    <location>
        <begin position="312"/>
        <end position="609"/>
    </location>
</feature>
<dbReference type="PANTHER" id="PTHR42732">
    <property type="entry name" value="BETA-GALACTOSIDASE"/>
    <property type="match status" value="1"/>
</dbReference>
<protein>
    <submittedName>
        <fullName evidence="8">Beta-glucuronidase</fullName>
    </submittedName>
</protein>
<accession>A0A7L5E2R5</accession>
<dbReference type="Gene3D" id="2.60.40.10">
    <property type="entry name" value="Immunoglobulins"/>
    <property type="match status" value="1"/>
</dbReference>
<keyword evidence="4" id="KW-0732">Signal</keyword>
<dbReference type="InterPro" id="IPR013783">
    <property type="entry name" value="Ig-like_fold"/>
</dbReference>